<evidence type="ECO:0008006" key="3">
    <source>
        <dbReference type="Google" id="ProtNLM"/>
    </source>
</evidence>
<dbReference type="Pfam" id="PF17426">
    <property type="entry name" value="Putative_G5P"/>
    <property type="match status" value="1"/>
</dbReference>
<dbReference type="STRING" id="1907939.BKL49_07465"/>
<protein>
    <recommendedName>
        <fullName evidence="3">Single-stranded DNA-binding protein</fullName>
    </recommendedName>
</protein>
<dbReference type="InterPro" id="IPR035411">
    <property type="entry name" value="Putative_G5P"/>
</dbReference>
<keyword evidence="2" id="KW-1185">Reference proteome</keyword>
<dbReference type="OrthoDB" id="5681549at2"/>
<dbReference type="EMBL" id="MLHQ01000017">
    <property type="protein sequence ID" value="OOF58378.1"/>
    <property type="molecule type" value="Genomic_DNA"/>
</dbReference>
<evidence type="ECO:0000313" key="1">
    <source>
        <dbReference type="EMBL" id="OOF58378.1"/>
    </source>
</evidence>
<dbReference type="AlphaFoldDB" id="A0A1V3JP08"/>
<proteinExistence type="predicted"/>
<reference evidence="1 2" key="1">
    <citation type="submission" date="2016-10" db="EMBL/GenBank/DDBJ databases">
        <title>Rodentibacter gen. nov. and new species.</title>
        <authorList>
            <person name="Christensen H."/>
        </authorList>
    </citation>
    <scope>NUCLEOTIDE SEQUENCE [LARGE SCALE GENOMIC DNA]</scope>
    <source>
        <strain evidence="1 2">Ac151</strain>
    </source>
</reference>
<gene>
    <name evidence="1" type="ORF">BKL49_07465</name>
</gene>
<dbReference type="RefSeq" id="WP_077424131.1">
    <property type="nucleotide sequence ID" value="NZ_MLHQ01000017.1"/>
</dbReference>
<organism evidence="1 2">
    <name type="scientific">Rodentibacter myodis</name>
    <dbReference type="NCBI Taxonomy" id="1907939"/>
    <lineage>
        <taxon>Bacteria</taxon>
        <taxon>Pseudomonadati</taxon>
        <taxon>Pseudomonadota</taxon>
        <taxon>Gammaproteobacteria</taxon>
        <taxon>Pasteurellales</taxon>
        <taxon>Pasteurellaceae</taxon>
        <taxon>Rodentibacter</taxon>
    </lineage>
</organism>
<evidence type="ECO:0000313" key="2">
    <source>
        <dbReference type="Proteomes" id="UP000188602"/>
    </source>
</evidence>
<comment type="caution">
    <text evidence="1">The sequence shown here is derived from an EMBL/GenBank/DDBJ whole genome shotgun (WGS) entry which is preliminary data.</text>
</comment>
<name>A0A1V3JP08_9PAST</name>
<accession>A0A1V3JP08</accession>
<dbReference type="Proteomes" id="UP000188602">
    <property type="component" value="Unassembled WGS sequence"/>
</dbReference>
<sequence length="107" mass="12083">MEHGIIIRGTLLGYKSSEYTNRETGEIRYRHVMGIGISVINEFGSKSEEVQKISISQNDFNNGLINQIDELKLKDVEIHVNLSAWEVGGKYGYSISYVSQYGIKPVK</sequence>